<dbReference type="RefSeq" id="WP_131960254.1">
    <property type="nucleotide sequence ID" value="NZ_SMFL01000008.1"/>
</dbReference>
<dbReference type="PANTHER" id="PTHR33990">
    <property type="entry name" value="PROTEIN YJDN-RELATED"/>
    <property type="match status" value="1"/>
</dbReference>
<dbReference type="SUPFAM" id="SSF54593">
    <property type="entry name" value="Glyoxalase/Bleomycin resistance protein/Dihydroxybiphenyl dioxygenase"/>
    <property type="match status" value="1"/>
</dbReference>
<sequence length="135" mass="15368">MKLIPYLYFEGNCEEAIDYYRVIFEGNVPYKDFYGSAPMEVPEIYKYKILHCQLDFGNNSIMACDTFPGGKINNGNGIVLSVGFENEDRATNIFNNLAVGGRVTMPFEKQFWGAYLGQVTDRFGKIWMISTNLDS</sequence>
<reference evidence="2 3" key="1">
    <citation type="submission" date="2019-03" db="EMBL/GenBank/DDBJ databases">
        <title>Dyadobacter AR-3-6 sp. nov., isolated from arctic soil.</title>
        <authorList>
            <person name="Chaudhary D.K."/>
        </authorList>
    </citation>
    <scope>NUCLEOTIDE SEQUENCE [LARGE SCALE GENOMIC DNA]</scope>
    <source>
        <strain evidence="2 3">AR-3-6</strain>
    </source>
</reference>
<protein>
    <submittedName>
        <fullName evidence="2">VOC family protein</fullName>
    </submittedName>
</protein>
<evidence type="ECO:0000313" key="2">
    <source>
        <dbReference type="EMBL" id="TDE12834.1"/>
    </source>
</evidence>
<evidence type="ECO:0000313" key="3">
    <source>
        <dbReference type="Proteomes" id="UP000294850"/>
    </source>
</evidence>
<dbReference type="InterPro" id="IPR028973">
    <property type="entry name" value="PhnB-like"/>
</dbReference>
<comment type="caution">
    <text evidence="2">The sequence shown here is derived from an EMBL/GenBank/DDBJ whole genome shotgun (WGS) entry which is preliminary data.</text>
</comment>
<organism evidence="2 3">
    <name type="scientific">Dyadobacter psychrotolerans</name>
    <dbReference type="NCBI Taxonomy" id="2541721"/>
    <lineage>
        <taxon>Bacteria</taxon>
        <taxon>Pseudomonadati</taxon>
        <taxon>Bacteroidota</taxon>
        <taxon>Cytophagia</taxon>
        <taxon>Cytophagales</taxon>
        <taxon>Spirosomataceae</taxon>
        <taxon>Dyadobacter</taxon>
    </lineage>
</organism>
<proteinExistence type="predicted"/>
<keyword evidence="3" id="KW-1185">Reference proteome</keyword>
<dbReference type="OrthoDB" id="9795306at2"/>
<dbReference type="Proteomes" id="UP000294850">
    <property type="component" value="Unassembled WGS sequence"/>
</dbReference>
<dbReference type="Pfam" id="PF06983">
    <property type="entry name" value="3-dmu-9_3-mt"/>
    <property type="match status" value="1"/>
</dbReference>
<dbReference type="InterPro" id="IPR029068">
    <property type="entry name" value="Glyas_Bleomycin-R_OHBP_Dase"/>
</dbReference>
<accession>A0A4R5DLD0</accession>
<feature type="domain" description="PhnB-like" evidence="1">
    <location>
        <begin position="2"/>
        <end position="129"/>
    </location>
</feature>
<name>A0A4R5DLD0_9BACT</name>
<dbReference type="Gene3D" id="3.10.180.10">
    <property type="entry name" value="2,3-Dihydroxybiphenyl 1,2-Dioxygenase, domain 1"/>
    <property type="match status" value="1"/>
</dbReference>
<evidence type="ECO:0000259" key="1">
    <source>
        <dbReference type="Pfam" id="PF06983"/>
    </source>
</evidence>
<dbReference type="EMBL" id="SMFL01000008">
    <property type="protein sequence ID" value="TDE12834.1"/>
    <property type="molecule type" value="Genomic_DNA"/>
</dbReference>
<gene>
    <name evidence="2" type="ORF">E0F88_21045</name>
</gene>
<dbReference type="AlphaFoldDB" id="A0A4R5DLD0"/>
<dbReference type="CDD" id="cd06588">
    <property type="entry name" value="PhnB_like"/>
    <property type="match status" value="1"/>
</dbReference>
<dbReference type="PANTHER" id="PTHR33990:SF1">
    <property type="entry name" value="PROTEIN YJDN"/>
    <property type="match status" value="1"/>
</dbReference>